<dbReference type="Gene3D" id="3.40.50.150">
    <property type="entry name" value="Vaccinia Virus protein VP39"/>
    <property type="match status" value="1"/>
</dbReference>
<dbReference type="PANTHER" id="PTHR43861:SF2">
    <property type="entry name" value="CARBOXY-S-ADENOSYL-L-METHIONINE SYNTHASE"/>
    <property type="match status" value="1"/>
</dbReference>
<sequence>MRDEVFKTAINKQFEFDESVASVFDDMVFRSVPFYKQTQELIISFLTKRLDKGARVVDLGCSTATTLLELYKLRSDLELLGIDNSLAMLERAKNRASGYGAKIELINADILEYDYNRVDAVMLNYTLQFIRPIKRYEFVKKIFDSLSSDGIFVFSEKLIYDDKRLALDMINIYEEYKQSQGYSKFEIAQKRQALENILIPYSENENKELCLNSGFKSVETIFKWANFATFVAFK</sequence>
<feature type="binding site" evidence="3 4">
    <location>
        <begin position="83"/>
        <end position="84"/>
    </location>
    <ligand>
        <name>S-adenosyl-L-methionine</name>
        <dbReference type="ChEBI" id="CHEBI:59789"/>
    </ligand>
</feature>
<dbReference type="PIRSF" id="PIRSF006325">
    <property type="entry name" value="MeTrfase_bac"/>
    <property type="match status" value="1"/>
</dbReference>
<feature type="binding site" evidence="3 4">
    <location>
        <position position="124"/>
    </location>
    <ligand>
        <name>S-adenosyl-L-methionine</name>
        <dbReference type="ChEBI" id="CHEBI:59789"/>
    </ligand>
</feature>
<name>A0A1X9SN34_9BACT</name>
<evidence type="ECO:0000259" key="5">
    <source>
        <dbReference type="Pfam" id="PF13649"/>
    </source>
</evidence>
<dbReference type="RefSeq" id="WP_096029537.1">
    <property type="nucleotide sequence ID" value="NZ_CP015578.1"/>
</dbReference>
<feature type="binding site" evidence="3 4">
    <location>
        <begin position="109"/>
        <end position="110"/>
    </location>
    <ligand>
        <name>S-adenosyl-L-methionine</name>
        <dbReference type="ChEBI" id="CHEBI:59789"/>
    </ligand>
</feature>
<dbReference type="SUPFAM" id="SSF53335">
    <property type="entry name" value="S-adenosyl-L-methionine-dependent methyltransferases"/>
    <property type="match status" value="1"/>
</dbReference>
<dbReference type="PANTHER" id="PTHR43861">
    <property type="entry name" value="TRANS-ACONITATE 2-METHYLTRANSFERASE-RELATED"/>
    <property type="match status" value="1"/>
</dbReference>
<dbReference type="GO" id="GO:0002098">
    <property type="term" value="P:tRNA wobble uridine modification"/>
    <property type="evidence" value="ECO:0007669"/>
    <property type="project" value="InterPro"/>
</dbReference>
<proteinExistence type="inferred from homology"/>
<feature type="binding site" evidence="3 4">
    <location>
        <position position="35"/>
    </location>
    <ligand>
        <name>S-adenosyl-L-methionine</name>
        <dbReference type="ChEBI" id="CHEBI:59789"/>
    </ligand>
</feature>
<dbReference type="AlphaFoldDB" id="A0A1X9SN34"/>
<reference evidence="7" key="2">
    <citation type="journal article" date="2017" name="Genome Biol. Evol.">
        <title>Comparative genomic analysis identifies a Campylobacter clade deficient in selenium metabolism.</title>
        <authorList>
            <person name="Miller W.G."/>
            <person name="Yee E."/>
            <person name="Lopes B.S."/>
            <person name="Chapman M.H."/>
            <person name="Huynh S."/>
            <person name="Bono J.L."/>
            <person name="Parker C.T."/>
            <person name="Strachan N.J.C."/>
            <person name="Forbes K.J."/>
        </authorList>
    </citation>
    <scope>NUCLEOTIDE SEQUENCE [LARGE SCALE GENOMIC DNA]</scope>
    <source>
        <strain evidence="7">NCTC 13004</strain>
    </source>
</reference>
<evidence type="ECO:0000256" key="4">
    <source>
        <dbReference type="PIRSR" id="PIRSR006325-1"/>
    </source>
</evidence>
<dbReference type="GeneID" id="46921343"/>
<comment type="similarity">
    <text evidence="3">Belongs to the class I-like SAM-binding methyltransferase superfamily. Cx-SAM synthase family.</text>
</comment>
<evidence type="ECO:0000256" key="1">
    <source>
        <dbReference type="ARBA" id="ARBA00022679"/>
    </source>
</evidence>
<feature type="binding site" evidence="3">
    <location>
        <position position="191"/>
    </location>
    <ligand>
        <name>S-adenosyl-L-methionine</name>
        <dbReference type="ChEBI" id="CHEBI:59789"/>
    </ligand>
</feature>
<dbReference type="GO" id="GO:0016743">
    <property type="term" value="F:carboxyl- or carbamoyltransferase activity"/>
    <property type="evidence" value="ECO:0007669"/>
    <property type="project" value="UniProtKB-UniRule"/>
</dbReference>
<dbReference type="InterPro" id="IPR029063">
    <property type="entry name" value="SAM-dependent_MTases_sf"/>
</dbReference>
<dbReference type="GO" id="GO:1904047">
    <property type="term" value="F:S-adenosyl-L-methionine binding"/>
    <property type="evidence" value="ECO:0007669"/>
    <property type="project" value="UniProtKB-UniRule"/>
</dbReference>
<accession>A0A1X9SN34</accession>
<organism evidence="6 7">
    <name type="scientific">Campylobacter lanienae NCTC 13004</name>
    <dbReference type="NCBI Taxonomy" id="1031753"/>
    <lineage>
        <taxon>Bacteria</taxon>
        <taxon>Pseudomonadati</taxon>
        <taxon>Campylobacterota</taxon>
        <taxon>Epsilonproteobacteria</taxon>
        <taxon>Campylobacterales</taxon>
        <taxon>Campylobacteraceae</taxon>
        <taxon>Campylobacter</taxon>
    </lineage>
</organism>
<dbReference type="Pfam" id="PF13649">
    <property type="entry name" value="Methyltransf_25"/>
    <property type="match status" value="1"/>
</dbReference>
<protein>
    <recommendedName>
        <fullName evidence="3">Carboxy-S-adenosyl-L-methionine synthase</fullName>
        <shortName evidence="3">Cx-SAM synthase</shortName>
        <ecNumber evidence="3">2.1.3.-</ecNumber>
    </recommendedName>
</protein>
<dbReference type="EC" id="2.1.3.-" evidence="3"/>
<keyword evidence="1 3" id="KW-0808">Transferase</keyword>
<dbReference type="CDD" id="cd02440">
    <property type="entry name" value="AdoMet_MTases"/>
    <property type="match status" value="1"/>
</dbReference>
<evidence type="ECO:0000256" key="2">
    <source>
        <dbReference type="ARBA" id="ARBA00022691"/>
    </source>
</evidence>
<feature type="binding site" evidence="3 4">
    <location>
        <begin position="60"/>
        <end position="62"/>
    </location>
    <ligand>
        <name>S-adenosyl-L-methionine</name>
        <dbReference type="ChEBI" id="CHEBI:59789"/>
    </ligand>
</feature>
<evidence type="ECO:0000313" key="6">
    <source>
        <dbReference type="EMBL" id="ARQ97615.1"/>
    </source>
</evidence>
<dbReference type="InterPro" id="IPR005271">
    <property type="entry name" value="CmoA"/>
</dbReference>
<feature type="domain" description="Methyltransferase" evidence="5">
    <location>
        <begin position="56"/>
        <end position="150"/>
    </location>
</feature>
<comment type="function">
    <text evidence="3">Catalyzes the conversion of S-adenosyl-L-methionine (SAM) to carboxy-S-adenosyl-L-methionine (Cx-SAM).</text>
</comment>
<reference evidence="7" key="1">
    <citation type="journal article" date="2017" name="Genome Biol. Evol.">
        <title>Comparative Genomic Analysis Identifies a Campylobacter Clade Deficient in Selenium Metabolism.</title>
        <authorList>
            <person name="Miller W.G."/>
            <person name="Yee E."/>
            <person name="Lopes B.S."/>
            <person name="Chapman M.H."/>
            <person name="Huynh S."/>
            <person name="Bono J.L."/>
            <person name="Parker C.T."/>
            <person name="Strachan N.J.C."/>
            <person name="Forbes K.J."/>
        </authorList>
    </citation>
    <scope>NUCLEOTIDE SEQUENCE [LARGE SCALE GENOMIC DNA]</scope>
    <source>
        <strain evidence="7">NCTC 13004</strain>
    </source>
</reference>
<evidence type="ECO:0000313" key="7">
    <source>
        <dbReference type="Proteomes" id="UP000202031"/>
    </source>
</evidence>
<dbReference type="KEGG" id="clx:CLAN_0870"/>
<dbReference type="NCBIfam" id="TIGR00740">
    <property type="entry name" value="carboxy-S-adenosyl-L-methionine synthase CmoA"/>
    <property type="match status" value="1"/>
</dbReference>
<dbReference type="Proteomes" id="UP000202031">
    <property type="component" value="Chromosome"/>
</dbReference>
<comment type="catalytic activity">
    <reaction evidence="3">
        <text>prephenate + S-adenosyl-L-methionine = carboxy-S-adenosyl-L-methionine + 3-phenylpyruvate + H2O</text>
        <dbReference type="Rhea" id="RHEA:51692"/>
        <dbReference type="ChEBI" id="CHEBI:15377"/>
        <dbReference type="ChEBI" id="CHEBI:18005"/>
        <dbReference type="ChEBI" id="CHEBI:29934"/>
        <dbReference type="ChEBI" id="CHEBI:59789"/>
        <dbReference type="ChEBI" id="CHEBI:134278"/>
    </reaction>
</comment>
<evidence type="ECO:0000256" key="3">
    <source>
        <dbReference type="HAMAP-Rule" id="MF_01589"/>
    </source>
</evidence>
<dbReference type="HAMAP" id="MF_01589">
    <property type="entry name" value="Cx_SAM_synthase"/>
    <property type="match status" value="1"/>
</dbReference>
<gene>
    <name evidence="3 6" type="primary">cmoA</name>
    <name evidence="6" type="ORF">CLAN_0870</name>
</gene>
<dbReference type="EMBL" id="CP015578">
    <property type="protein sequence ID" value="ARQ97615.1"/>
    <property type="molecule type" value="Genomic_DNA"/>
</dbReference>
<dbReference type="InterPro" id="IPR041698">
    <property type="entry name" value="Methyltransf_25"/>
</dbReference>
<keyword evidence="2 3" id="KW-0949">S-adenosyl-L-methionine</keyword>